<dbReference type="Pfam" id="PF05569">
    <property type="entry name" value="Peptidase_M56"/>
    <property type="match status" value="1"/>
</dbReference>
<feature type="transmembrane region" description="Helical" evidence="2">
    <location>
        <begin position="115"/>
        <end position="132"/>
    </location>
</feature>
<evidence type="ECO:0000313" key="5">
    <source>
        <dbReference type="EMBL" id="WVX79423.1"/>
    </source>
</evidence>
<evidence type="ECO:0000259" key="3">
    <source>
        <dbReference type="Pfam" id="PF00905"/>
    </source>
</evidence>
<name>A0ABZ2C7W5_9BACI</name>
<keyword evidence="2" id="KW-1133">Transmembrane helix</keyword>
<keyword evidence="6" id="KW-1185">Reference proteome</keyword>
<evidence type="ECO:0000313" key="6">
    <source>
        <dbReference type="Proteomes" id="UP001357223"/>
    </source>
</evidence>
<dbReference type="CDD" id="cd07341">
    <property type="entry name" value="M56_BlaR1_MecR1_like"/>
    <property type="match status" value="1"/>
</dbReference>
<keyword evidence="2" id="KW-0812">Transmembrane</keyword>
<accession>A0ABZ2C7W5</accession>
<dbReference type="InterPro" id="IPR008756">
    <property type="entry name" value="Peptidase_M56"/>
</dbReference>
<organism evidence="5 6">
    <name type="scientific">Niallia oryzisoli</name>
    <dbReference type="NCBI Taxonomy" id="1737571"/>
    <lineage>
        <taxon>Bacteria</taxon>
        <taxon>Bacillati</taxon>
        <taxon>Bacillota</taxon>
        <taxon>Bacilli</taxon>
        <taxon>Bacillales</taxon>
        <taxon>Bacillaceae</taxon>
        <taxon>Niallia</taxon>
    </lineage>
</organism>
<dbReference type="EMBL" id="CP137640">
    <property type="protein sequence ID" value="WVX79423.1"/>
    <property type="molecule type" value="Genomic_DNA"/>
</dbReference>
<evidence type="ECO:0000259" key="4">
    <source>
        <dbReference type="Pfam" id="PF05569"/>
    </source>
</evidence>
<dbReference type="InterPro" id="IPR001460">
    <property type="entry name" value="PCN-bd_Tpept"/>
</dbReference>
<dbReference type="Gene3D" id="3.40.710.10">
    <property type="entry name" value="DD-peptidase/beta-lactamase superfamily"/>
    <property type="match status" value="1"/>
</dbReference>
<dbReference type="PANTHER" id="PTHR34978:SF3">
    <property type="entry name" value="SLR0241 PROTEIN"/>
    <property type="match status" value="1"/>
</dbReference>
<proteinExistence type="inferred from homology"/>
<dbReference type="SUPFAM" id="SSF56601">
    <property type="entry name" value="beta-lactamase/transpeptidase-like"/>
    <property type="match status" value="1"/>
</dbReference>
<feature type="transmembrane region" description="Helical" evidence="2">
    <location>
        <begin position="6"/>
        <end position="27"/>
    </location>
</feature>
<sequence length="597" mass="69195">MFFTHLVTSFIVSSTTIVVILLIRRLFSGQLSAKWQYNLWFLLLIALTLPFIPKQLIHFDNHFHLFNINQSNSVSDSSINTTELSRLDNTNWMQDFTVSVHHLNLDFLNVGLTNIWIAGMIVMSFLFLHAWFKLKKIKKTTTVLNNKDILQVFERCKHQLNISKPLIAGESPLAKSPMTFGLFKTYVVLPIHLDEWMSKEDIKYIFMHELHHYKYKDIVTNYLMIIFQILYWFNPLIWIAFKKMRTDREVACDMAVLKSLDEHCYVDYGNALIHFADLLSHSKDFTWVNQFNGPKKQLKKRIEKIASFTMESKWMKLKSISIFTLIGVFVACQVPFVSAMTTNNDRYDFNHESTLYEDLSDYFVGYDGSFVLYDMKAGQYSIYNKDKSTLRVSPNSTYKIYSALIGLESDVITSDHSTMEWNGTKYPYEAWNNDQNLSSAMRNSVTWYFQKLDQRIPQNTIKAYLEQMDYGNDDLSGGSNYWLESSLKISPVEQVQLLSAFYTNQIGFKDKNIQTVKDSLALEVYDGSRLSGKTGTGNVNGKNINGWFIGYVETKDNTYFFATNIQNEDNSYGSKAAEITLSILRDKGIYKGNMRMS</sequence>
<dbReference type="RefSeq" id="WP_338448357.1">
    <property type="nucleotide sequence ID" value="NZ_CP137640.1"/>
</dbReference>
<dbReference type="Pfam" id="PF00905">
    <property type="entry name" value="Transpeptidase"/>
    <property type="match status" value="1"/>
</dbReference>
<feature type="domain" description="Penicillin-binding protein transpeptidase" evidence="3">
    <location>
        <begin position="368"/>
        <end position="582"/>
    </location>
</feature>
<comment type="similarity">
    <text evidence="1">Belongs to the peptidase M56 family.</text>
</comment>
<evidence type="ECO:0000256" key="1">
    <source>
        <dbReference type="ARBA" id="ARBA00011075"/>
    </source>
</evidence>
<feature type="domain" description="Peptidase M56" evidence="4">
    <location>
        <begin position="7"/>
        <end position="305"/>
    </location>
</feature>
<feature type="transmembrane region" description="Helical" evidence="2">
    <location>
        <begin position="222"/>
        <end position="241"/>
    </location>
</feature>
<feature type="transmembrane region" description="Helical" evidence="2">
    <location>
        <begin position="39"/>
        <end position="57"/>
    </location>
</feature>
<dbReference type="NCBIfam" id="NF000326">
    <property type="entry name" value="blaR1_generic"/>
    <property type="match status" value="1"/>
</dbReference>
<protein>
    <submittedName>
        <fullName evidence="5">BlaR1 family beta-lactam sensor/signal transducer</fullName>
    </submittedName>
</protein>
<feature type="transmembrane region" description="Helical" evidence="2">
    <location>
        <begin position="320"/>
        <end position="340"/>
    </location>
</feature>
<dbReference type="Proteomes" id="UP001357223">
    <property type="component" value="Chromosome"/>
</dbReference>
<gene>
    <name evidence="5" type="ORF">R4Z09_19200</name>
</gene>
<dbReference type="PANTHER" id="PTHR34978">
    <property type="entry name" value="POSSIBLE SENSOR-TRANSDUCER PROTEIN BLAR"/>
    <property type="match status" value="1"/>
</dbReference>
<evidence type="ECO:0000256" key="2">
    <source>
        <dbReference type="SAM" id="Phobius"/>
    </source>
</evidence>
<reference evidence="5 6" key="1">
    <citation type="submission" date="2023-10" db="EMBL/GenBank/DDBJ databases">
        <title>Niallia locisalis sp.nov. isolated from a salt pond sample.</title>
        <authorList>
            <person name="Li X.-J."/>
            <person name="Dong L."/>
        </authorList>
    </citation>
    <scope>NUCLEOTIDE SEQUENCE [LARGE SCALE GENOMIC DNA]</scope>
    <source>
        <strain evidence="5 6">DSM 29761</strain>
    </source>
</reference>
<dbReference type="InterPro" id="IPR052173">
    <property type="entry name" value="Beta-lactam_resp_regulator"/>
</dbReference>
<keyword evidence="2" id="KW-0472">Membrane</keyword>
<dbReference type="InterPro" id="IPR012338">
    <property type="entry name" value="Beta-lactam/transpept-like"/>
</dbReference>